<dbReference type="Proteomes" id="UP001148838">
    <property type="component" value="Unassembled WGS sequence"/>
</dbReference>
<proteinExistence type="inferred from homology"/>
<reference evidence="4 5" key="1">
    <citation type="journal article" date="2022" name="Allergy">
        <title>Genome assembly and annotation of Periplaneta americana reveal a comprehensive cockroach allergen profile.</title>
        <authorList>
            <person name="Wang L."/>
            <person name="Xiong Q."/>
            <person name="Saelim N."/>
            <person name="Wang L."/>
            <person name="Nong W."/>
            <person name="Wan A.T."/>
            <person name="Shi M."/>
            <person name="Liu X."/>
            <person name="Cao Q."/>
            <person name="Hui J.H.L."/>
            <person name="Sookrung N."/>
            <person name="Leung T.F."/>
            <person name="Tungtrongchitr A."/>
            <person name="Tsui S.K.W."/>
        </authorList>
    </citation>
    <scope>NUCLEOTIDE SEQUENCE [LARGE SCALE GENOMIC DNA]</scope>
    <source>
        <strain evidence="4">PWHHKU_190912</strain>
    </source>
</reference>
<feature type="region of interest" description="Disordered" evidence="2">
    <location>
        <begin position="97"/>
        <end position="124"/>
    </location>
</feature>
<feature type="non-terminal residue" evidence="4">
    <location>
        <position position="1"/>
    </location>
</feature>
<feature type="transmembrane region" description="Helical" evidence="3">
    <location>
        <begin position="468"/>
        <end position="495"/>
    </location>
</feature>
<accession>A0ABQ8TTG5</accession>
<evidence type="ECO:0000256" key="1">
    <source>
        <dbReference type="ARBA" id="ARBA00009172"/>
    </source>
</evidence>
<feature type="transmembrane region" description="Helical" evidence="3">
    <location>
        <begin position="575"/>
        <end position="592"/>
    </location>
</feature>
<feature type="transmembrane region" description="Helical" evidence="3">
    <location>
        <begin position="246"/>
        <end position="266"/>
    </location>
</feature>
<name>A0ABQ8TTG5_PERAM</name>
<keyword evidence="3" id="KW-1133">Transmembrane helix</keyword>
<evidence type="ECO:0008006" key="6">
    <source>
        <dbReference type="Google" id="ProtNLM"/>
    </source>
</evidence>
<keyword evidence="5" id="KW-1185">Reference proteome</keyword>
<feature type="transmembrane region" description="Helical" evidence="3">
    <location>
        <begin position="221"/>
        <end position="240"/>
    </location>
</feature>
<dbReference type="InterPro" id="IPR051951">
    <property type="entry name" value="UNC-93_regulatory"/>
</dbReference>
<comment type="caution">
    <text evidence="4">The sequence shown here is derived from an EMBL/GenBank/DDBJ whole genome shotgun (WGS) entry which is preliminary data.</text>
</comment>
<feature type="transmembrane region" description="Helical" evidence="3">
    <location>
        <begin position="156"/>
        <end position="185"/>
    </location>
</feature>
<feature type="transmembrane region" description="Helical" evidence="3">
    <location>
        <begin position="191"/>
        <end position="214"/>
    </location>
</feature>
<feature type="transmembrane region" description="Helical" evidence="3">
    <location>
        <begin position="598"/>
        <end position="615"/>
    </location>
</feature>
<feature type="compositionally biased region" description="Low complexity" evidence="2">
    <location>
        <begin position="97"/>
        <end position="111"/>
    </location>
</feature>
<protein>
    <recommendedName>
        <fullName evidence="6">UNC93-like protein</fullName>
    </recommendedName>
</protein>
<feature type="transmembrane region" description="Helical" evidence="3">
    <location>
        <begin position="507"/>
        <end position="527"/>
    </location>
</feature>
<sequence length="632" mass="68933">LLNDYDVTNMGSLPNLHALSAADRPPISRLFEAPRPVVRHHLGGAQHRVVGGSLHHHHHHHHGHHHHHHRVVHQTRSGGACWDDFMLEQMASYSPISSRSTRSTATAHSTALPARRRDSLSSSGGASSVRRLIAVVRSTPSRLGPVYSRRVLLRNFAALCLGHATVSAALLPLLALQASVSAWWWRPGGDAGALLLAALHAAAALSSLGAPTLVQRLGCNWTLVLGYIHACVFFGLHLYPTTYTLVPAYLAVGLWLGPLVSARVTFLMTLASKLSYVVTEDDEVEDVDETSCRRETAVRRLARGLQTAQDFGLVLGNGVAASLLWYTQPEDADVSRPALNALFLEDESGERVCGSIACPFYSPTVDILDGNSTIGVDADLLFVLPCKTSAMLASVFLGCSVMGVALTAAFLDRIRMFVYQDPLERPTGVAALRAVRNAFRDPRLQLAAPLAVFIGLEQGFMLADFSKSYVVCALGVPNVSLVFLSLGSLQSLAAFTLSMMLRHIRRCIVIAVGFVFHACLLLVLLLWKPSGDDPALFYVISAAWGVCNAIWETLNFTLLVTVYPDSWQAPLAHCYFFRFLGLSLAFGLHGGVCNWLKLYALAAALVLAVLPYTWLEMRLESRRRFKTHLATL</sequence>
<keyword evidence="3" id="KW-0812">Transmembrane</keyword>
<evidence type="ECO:0000256" key="3">
    <source>
        <dbReference type="SAM" id="Phobius"/>
    </source>
</evidence>
<feature type="transmembrane region" description="Helical" evidence="3">
    <location>
        <begin position="390"/>
        <end position="411"/>
    </location>
</feature>
<organism evidence="4 5">
    <name type="scientific">Periplaneta americana</name>
    <name type="common">American cockroach</name>
    <name type="synonym">Blatta americana</name>
    <dbReference type="NCBI Taxonomy" id="6978"/>
    <lineage>
        <taxon>Eukaryota</taxon>
        <taxon>Metazoa</taxon>
        <taxon>Ecdysozoa</taxon>
        <taxon>Arthropoda</taxon>
        <taxon>Hexapoda</taxon>
        <taxon>Insecta</taxon>
        <taxon>Pterygota</taxon>
        <taxon>Neoptera</taxon>
        <taxon>Polyneoptera</taxon>
        <taxon>Dictyoptera</taxon>
        <taxon>Blattodea</taxon>
        <taxon>Blattoidea</taxon>
        <taxon>Blattidae</taxon>
        <taxon>Blattinae</taxon>
        <taxon>Periplaneta</taxon>
    </lineage>
</organism>
<dbReference type="InterPro" id="IPR036259">
    <property type="entry name" value="MFS_trans_sf"/>
</dbReference>
<evidence type="ECO:0000313" key="5">
    <source>
        <dbReference type="Proteomes" id="UP001148838"/>
    </source>
</evidence>
<feature type="transmembrane region" description="Helical" evidence="3">
    <location>
        <begin position="308"/>
        <end position="327"/>
    </location>
</feature>
<feature type="transmembrane region" description="Helical" evidence="3">
    <location>
        <begin position="539"/>
        <end position="563"/>
    </location>
</feature>
<feature type="transmembrane region" description="Helical" evidence="3">
    <location>
        <begin position="444"/>
        <end position="462"/>
    </location>
</feature>
<dbReference type="PANTHER" id="PTHR19444:SF11">
    <property type="entry name" value="UNC93-LIKE PROTEIN"/>
    <property type="match status" value="1"/>
</dbReference>
<evidence type="ECO:0000256" key="2">
    <source>
        <dbReference type="SAM" id="MobiDB-lite"/>
    </source>
</evidence>
<dbReference type="SUPFAM" id="SSF103473">
    <property type="entry name" value="MFS general substrate transporter"/>
    <property type="match status" value="2"/>
</dbReference>
<keyword evidence="3" id="KW-0472">Membrane</keyword>
<dbReference type="EMBL" id="JAJSOF020000003">
    <property type="protein sequence ID" value="KAJ4448970.1"/>
    <property type="molecule type" value="Genomic_DNA"/>
</dbReference>
<gene>
    <name evidence="4" type="ORF">ANN_00362</name>
</gene>
<comment type="similarity">
    <text evidence="1">Belongs to the unc-93 family.</text>
</comment>
<dbReference type="PANTHER" id="PTHR19444">
    <property type="entry name" value="UNC-93 RELATED"/>
    <property type="match status" value="1"/>
</dbReference>
<evidence type="ECO:0000313" key="4">
    <source>
        <dbReference type="EMBL" id="KAJ4448970.1"/>
    </source>
</evidence>